<dbReference type="AlphaFoldDB" id="A0AAD1T8Q6"/>
<evidence type="ECO:0000313" key="1">
    <source>
        <dbReference type="EMBL" id="CAH2321654.1"/>
    </source>
</evidence>
<dbReference type="Proteomes" id="UP001295444">
    <property type="component" value="Chromosome 11"/>
</dbReference>
<protein>
    <submittedName>
        <fullName evidence="1">Uncharacterized protein</fullName>
    </submittedName>
</protein>
<accession>A0AAD1T8Q6</accession>
<reference evidence="1" key="1">
    <citation type="submission" date="2022-03" db="EMBL/GenBank/DDBJ databases">
        <authorList>
            <person name="Alioto T."/>
            <person name="Alioto T."/>
            <person name="Gomez Garrido J."/>
        </authorList>
    </citation>
    <scope>NUCLEOTIDE SEQUENCE</scope>
</reference>
<gene>
    <name evidence="1" type="ORF">PECUL_23A050793</name>
</gene>
<keyword evidence="2" id="KW-1185">Reference proteome</keyword>
<proteinExistence type="predicted"/>
<organism evidence="1 2">
    <name type="scientific">Pelobates cultripes</name>
    <name type="common">Western spadefoot toad</name>
    <dbReference type="NCBI Taxonomy" id="61616"/>
    <lineage>
        <taxon>Eukaryota</taxon>
        <taxon>Metazoa</taxon>
        <taxon>Chordata</taxon>
        <taxon>Craniata</taxon>
        <taxon>Vertebrata</taxon>
        <taxon>Euteleostomi</taxon>
        <taxon>Amphibia</taxon>
        <taxon>Batrachia</taxon>
        <taxon>Anura</taxon>
        <taxon>Pelobatoidea</taxon>
        <taxon>Pelobatidae</taxon>
        <taxon>Pelobates</taxon>
    </lineage>
</organism>
<name>A0AAD1T8Q6_PELCU</name>
<sequence length="102" mass="11335">MQPLEMAQNVADARAGLYAPTVCFRVHCCDLGAECPCLYHRRKLEAWACGPCKTPPFCFSLGLRSNCCQKLARLLFSLASRSQCAYLGPWKHSHSAMLGELQ</sequence>
<evidence type="ECO:0000313" key="2">
    <source>
        <dbReference type="Proteomes" id="UP001295444"/>
    </source>
</evidence>
<dbReference type="EMBL" id="OW240922">
    <property type="protein sequence ID" value="CAH2321654.1"/>
    <property type="molecule type" value="Genomic_DNA"/>
</dbReference>